<sequence>MPDIFKPDKDTSSQKSGDAPLITHVETNIFDIEEIYPNCTVQVLRNSVTGEVSVGWWKNGE</sequence>
<dbReference type="AlphaFoldDB" id="A0AAW5JR01"/>
<name>A0AAW5JR01_9FIRM</name>
<evidence type="ECO:0008006" key="3">
    <source>
        <dbReference type="Google" id="ProtNLM"/>
    </source>
</evidence>
<dbReference type="EMBL" id="JANFYS010000013">
    <property type="protein sequence ID" value="MCQ4770324.1"/>
    <property type="molecule type" value="Genomic_DNA"/>
</dbReference>
<gene>
    <name evidence="1" type="ORF">NE579_07590</name>
</gene>
<evidence type="ECO:0000313" key="2">
    <source>
        <dbReference type="Proteomes" id="UP001204562"/>
    </source>
</evidence>
<reference evidence="1" key="1">
    <citation type="submission" date="2022-06" db="EMBL/GenBank/DDBJ databases">
        <title>Isolation of gut microbiota from human fecal samples.</title>
        <authorList>
            <person name="Pamer E.G."/>
            <person name="Barat B."/>
            <person name="Waligurski E."/>
            <person name="Medina S."/>
            <person name="Paddock L."/>
            <person name="Mostad J."/>
        </authorList>
    </citation>
    <scope>NUCLEOTIDE SEQUENCE</scope>
    <source>
        <strain evidence="1">DFI.9.91</strain>
    </source>
</reference>
<comment type="caution">
    <text evidence="1">The sequence shown here is derived from an EMBL/GenBank/DDBJ whole genome shotgun (WGS) entry which is preliminary data.</text>
</comment>
<dbReference type="Proteomes" id="UP001204562">
    <property type="component" value="Unassembled WGS sequence"/>
</dbReference>
<organism evidence="1 2">
    <name type="scientific">Intestinimonas massiliensis</name>
    <name type="common">ex Afouda et al. 2020</name>
    <dbReference type="NCBI Taxonomy" id="1673721"/>
    <lineage>
        <taxon>Bacteria</taxon>
        <taxon>Bacillati</taxon>
        <taxon>Bacillota</taxon>
        <taxon>Clostridia</taxon>
        <taxon>Eubacteriales</taxon>
        <taxon>Intestinimonas</taxon>
    </lineage>
</organism>
<accession>A0AAW5JR01</accession>
<dbReference type="RefSeq" id="WP_256303814.1">
    <property type="nucleotide sequence ID" value="NZ_JANFYS010000013.1"/>
</dbReference>
<protein>
    <recommendedName>
        <fullName evidence="3">Ig-like domain-containing protein</fullName>
    </recommendedName>
</protein>
<evidence type="ECO:0000313" key="1">
    <source>
        <dbReference type="EMBL" id="MCQ4770324.1"/>
    </source>
</evidence>
<proteinExistence type="predicted"/>